<dbReference type="Pfam" id="PF13930">
    <property type="entry name" value="Endonuclea_NS_2"/>
    <property type="match status" value="1"/>
</dbReference>
<accession>A0A4R6CQU3</accession>
<dbReference type="GO" id="GO:0003676">
    <property type="term" value="F:nucleic acid binding"/>
    <property type="evidence" value="ECO:0007669"/>
    <property type="project" value="InterPro"/>
</dbReference>
<dbReference type="GO" id="GO:0046872">
    <property type="term" value="F:metal ion binding"/>
    <property type="evidence" value="ECO:0007669"/>
    <property type="project" value="InterPro"/>
</dbReference>
<comment type="caution">
    <text evidence="3">The sequence shown here is derived from an EMBL/GenBank/DDBJ whole genome shotgun (WGS) entry which is preliminary data.</text>
</comment>
<evidence type="ECO:0000313" key="4">
    <source>
        <dbReference type="Proteomes" id="UP000295195"/>
    </source>
</evidence>
<dbReference type="InterPro" id="IPR044929">
    <property type="entry name" value="DNA/RNA_non-sp_Endonuclease_sf"/>
</dbReference>
<dbReference type="InterPro" id="IPR001604">
    <property type="entry name" value="Endo_G_ENPP1-like_dom"/>
</dbReference>
<reference evidence="3 4" key="1">
    <citation type="submission" date="2017-06" db="EMBL/GenBank/DDBJ databases">
        <authorList>
            <person name="Swanenburg J."/>
            <person name="Kort R."/>
        </authorList>
    </citation>
    <scope>NUCLEOTIDE SEQUENCE [LARGE SCALE GENOMIC DNA]</scope>
    <source>
        <strain evidence="3 4">RL05</strain>
    </source>
</reference>
<dbReference type="Gene3D" id="3.40.570.10">
    <property type="entry name" value="Extracellular Endonuclease, subunit A"/>
    <property type="match status" value="1"/>
</dbReference>
<dbReference type="SMART" id="SM00892">
    <property type="entry name" value="Endonuclease_NS"/>
    <property type="match status" value="1"/>
</dbReference>
<dbReference type="PROSITE" id="PS51257">
    <property type="entry name" value="PROKAR_LIPOPROTEIN"/>
    <property type="match status" value="1"/>
</dbReference>
<dbReference type="GO" id="GO:0016787">
    <property type="term" value="F:hydrolase activity"/>
    <property type="evidence" value="ECO:0007669"/>
    <property type="project" value="InterPro"/>
</dbReference>
<sequence length="323" mass="36364">MKKSFIIGLLATTLLLGGCSGQSQGASSKTSLGPKIGQIKNAYSQASSNTKGNISNTEKEGLSQDEYTKLAKSKFQNGSYGYIYVNNNKSTLNPESWKQNKVVYSSLDNLNRASKPNIGYLEKRNIANDSLRIRQTVEPTGWHYNTRNGEQLYNRGHLIAYSVSAGIDQNGNYNPQNQSGDQKNPKNLFTQTAYSNQQLQTIFEKKVRTALRENKKVIYEATAVFDGNNKMATGVNLQAVSTDGSLNFNVFIYNVQPHYSFNLADGRAKKDNSVVVKELPASLQSHYNDNGGNNRTSLNRKFFKRNSSYYQHQKWETRLHQYY</sequence>
<dbReference type="InterPro" id="IPR044927">
    <property type="entry name" value="Endonuclea_NS_2"/>
</dbReference>
<keyword evidence="1" id="KW-0732">Signal</keyword>
<protein>
    <submittedName>
        <fullName evidence="3">DNA nuclease</fullName>
    </submittedName>
</protein>
<organism evidence="3 4">
    <name type="scientific">Lactobacillus crispatus</name>
    <dbReference type="NCBI Taxonomy" id="47770"/>
    <lineage>
        <taxon>Bacteria</taxon>
        <taxon>Bacillati</taxon>
        <taxon>Bacillota</taxon>
        <taxon>Bacilli</taxon>
        <taxon>Lactobacillales</taxon>
        <taxon>Lactobacillaceae</taxon>
        <taxon>Lactobacillus</taxon>
    </lineage>
</organism>
<name>A0A4R6CQU3_9LACO</name>
<evidence type="ECO:0000256" key="1">
    <source>
        <dbReference type="SAM" id="SignalP"/>
    </source>
</evidence>
<gene>
    <name evidence="3" type="ORF">CEE75_10955</name>
</gene>
<dbReference type="AlphaFoldDB" id="A0A4R6CQU3"/>
<dbReference type="EMBL" id="NKLP01000207">
    <property type="protein sequence ID" value="TDN29396.1"/>
    <property type="molecule type" value="Genomic_DNA"/>
</dbReference>
<feature type="domain" description="DNA/RNA non-specific endonuclease/pyrophosphatase/phosphodiesterase" evidence="2">
    <location>
        <begin position="96"/>
        <end position="270"/>
    </location>
</feature>
<evidence type="ECO:0000313" key="3">
    <source>
        <dbReference type="EMBL" id="TDN29396.1"/>
    </source>
</evidence>
<feature type="signal peptide" evidence="1">
    <location>
        <begin position="1"/>
        <end position="25"/>
    </location>
</feature>
<feature type="chain" id="PRO_5020844565" evidence="1">
    <location>
        <begin position="26"/>
        <end position="323"/>
    </location>
</feature>
<evidence type="ECO:0000259" key="2">
    <source>
        <dbReference type="SMART" id="SM00892"/>
    </source>
</evidence>
<proteinExistence type="predicted"/>
<dbReference type="Proteomes" id="UP000295195">
    <property type="component" value="Unassembled WGS sequence"/>
</dbReference>